<dbReference type="AlphaFoldDB" id="A0A8E2EJK0"/>
<feature type="compositionally biased region" description="Basic and acidic residues" evidence="1">
    <location>
        <begin position="14"/>
        <end position="23"/>
    </location>
</feature>
<accession>A0A8E2EJK0</accession>
<dbReference type="OrthoDB" id="10344613at2759"/>
<evidence type="ECO:0000313" key="2">
    <source>
        <dbReference type="EMBL" id="OCK85101.1"/>
    </source>
</evidence>
<proteinExistence type="predicted"/>
<evidence type="ECO:0000256" key="1">
    <source>
        <dbReference type="SAM" id="MobiDB-lite"/>
    </source>
</evidence>
<organism evidence="2 3">
    <name type="scientific">Lepidopterella palustris CBS 459.81</name>
    <dbReference type="NCBI Taxonomy" id="1314670"/>
    <lineage>
        <taxon>Eukaryota</taxon>
        <taxon>Fungi</taxon>
        <taxon>Dikarya</taxon>
        <taxon>Ascomycota</taxon>
        <taxon>Pezizomycotina</taxon>
        <taxon>Dothideomycetes</taxon>
        <taxon>Pleosporomycetidae</taxon>
        <taxon>Mytilinidiales</taxon>
        <taxon>Argynnaceae</taxon>
        <taxon>Lepidopterella</taxon>
    </lineage>
</organism>
<dbReference type="EMBL" id="KV744824">
    <property type="protein sequence ID" value="OCK85101.1"/>
    <property type="molecule type" value="Genomic_DNA"/>
</dbReference>
<keyword evidence="3" id="KW-1185">Reference proteome</keyword>
<name>A0A8E2EJK0_9PEZI</name>
<sequence>MSPPPPRGLIHSVEPTRSRHSDGGADGGLIYETGSIRISSPGSIGIGEARHWNLHFALNENPPQDRIAQPESIPHSSDLSKTSKPRSLLPIHCHGIAQGRKDKLCSASVFQEDSQILSENSDIGASTTDFGYDAAQPLEAIERGLVSLGVNHEIRDLVLRQHSTFGLDPRDRFFLDSCGVSELLTQFDERPI</sequence>
<reference evidence="2 3" key="1">
    <citation type="journal article" date="2016" name="Nat. Commun.">
        <title>Ectomycorrhizal ecology is imprinted in the genome of the dominant symbiotic fungus Cenococcum geophilum.</title>
        <authorList>
            <consortium name="DOE Joint Genome Institute"/>
            <person name="Peter M."/>
            <person name="Kohler A."/>
            <person name="Ohm R.A."/>
            <person name="Kuo A."/>
            <person name="Krutzmann J."/>
            <person name="Morin E."/>
            <person name="Arend M."/>
            <person name="Barry K.W."/>
            <person name="Binder M."/>
            <person name="Choi C."/>
            <person name="Clum A."/>
            <person name="Copeland A."/>
            <person name="Grisel N."/>
            <person name="Haridas S."/>
            <person name="Kipfer T."/>
            <person name="LaButti K."/>
            <person name="Lindquist E."/>
            <person name="Lipzen A."/>
            <person name="Maire R."/>
            <person name="Meier B."/>
            <person name="Mihaltcheva S."/>
            <person name="Molinier V."/>
            <person name="Murat C."/>
            <person name="Poggeler S."/>
            <person name="Quandt C.A."/>
            <person name="Sperisen C."/>
            <person name="Tritt A."/>
            <person name="Tisserant E."/>
            <person name="Crous P.W."/>
            <person name="Henrissat B."/>
            <person name="Nehls U."/>
            <person name="Egli S."/>
            <person name="Spatafora J.W."/>
            <person name="Grigoriev I.V."/>
            <person name="Martin F.M."/>
        </authorList>
    </citation>
    <scope>NUCLEOTIDE SEQUENCE [LARGE SCALE GENOMIC DNA]</scope>
    <source>
        <strain evidence="2 3">CBS 459.81</strain>
    </source>
</reference>
<feature type="region of interest" description="Disordered" evidence="1">
    <location>
        <begin position="1"/>
        <end position="29"/>
    </location>
</feature>
<evidence type="ECO:0000313" key="3">
    <source>
        <dbReference type="Proteomes" id="UP000250266"/>
    </source>
</evidence>
<dbReference type="Proteomes" id="UP000250266">
    <property type="component" value="Unassembled WGS sequence"/>
</dbReference>
<feature type="region of interest" description="Disordered" evidence="1">
    <location>
        <begin position="61"/>
        <end position="86"/>
    </location>
</feature>
<protein>
    <submittedName>
        <fullName evidence="2">Uncharacterized protein</fullName>
    </submittedName>
</protein>
<gene>
    <name evidence="2" type="ORF">K432DRAFT_388916</name>
</gene>